<reference evidence="4" key="1">
    <citation type="journal article" date="2019" name="Plant Biotechnol. J.">
        <title>Genome sequencing of the Australian wild diploid species Gossypium australe highlights disease resistance and delayed gland morphogenesis.</title>
        <authorList>
            <person name="Cai Y."/>
            <person name="Cai X."/>
            <person name="Wang Q."/>
            <person name="Wang P."/>
            <person name="Zhang Y."/>
            <person name="Cai C."/>
            <person name="Xu Y."/>
            <person name="Wang K."/>
            <person name="Zhou Z."/>
            <person name="Wang C."/>
            <person name="Geng S."/>
            <person name="Li B."/>
            <person name="Dong Q."/>
            <person name="Hou Y."/>
            <person name="Wang H."/>
            <person name="Ai P."/>
            <person name="Liu Z."/>
            <person name="Yi F."/>
            <person name="Sun M."/>
            <person name="An G."/>
            <person name="Cheng J."/>
            <person name="Zhang Y."/>
            <person name="Shi Q."/>
            <person name="Xie Y."/>
            <person name="Shi X."/>
            <person name="Chang Y."/>
            <person name="Huang F."/>
            <person name="Chen Y."/>
            <person name="Hong S."/>
            <person name="Mi L."/>
            <person name="Sun Q."/>
            <person name="Zhang L."/>
            <person name="Zhou B."/>
            <person name="Peng R."/>
            <person name="Zhang X."/>
            <person name="Liu F."/>
        </authorList>
    </citation>
    <scope>NUCLEOTIDE SEQUENCE [LARGE SCALE GENOMIC DNA]</scope>
    <source>
        <strain evidence="4">cv. PA1801</strain>
    </source>
</reference>
<evidence type="ECO:0000313" key="3">
    <source>
        <dbReference type="EMBL" id="KAA3469833.1"/>
    </source>
</evidence>
<keyword evidence="1" id="KW-0812">Transmembrane</keyword>
<evidence type="ECO:0000313" key="4">
    <source>
        <dbReference type="Proteomes" id="UP000325315"/>
    </source>
</evidence>
<evidence type="ECO:0000256" key="1">
    <source>
        <dbReference type="SAM" id="Phobius"/>
    </source>
</evidence>
<dbReference type="Pfam" id="PF13456">
    <property type="entry name" value="RVT_3"/>
    <property type="match status" value="1"/>
</dbReference>
<dbReference type="AlphaFoldDB" id="A0A5B6VL75"/>
<dbReference type="PANTHER" id="PTHR47074">
    <property type="entry name" value="BNAC02G40300D PROTEIN"/>
    <property type="match status" value="1"/>
</dbReference>
<keyword evidence="1" id="KW-0472">Membrane</keyword>
<organism evidence="3 4">
    <name type="scientific">Gossypium australe</name>
    <dbReference type="NCBI Taxonomy" id="47621"/>
    <lineage>
        <taxon>Eukaryota</taxon>
        <taxon>Viridiplantae</taxon>
        <taxon>Streptophyta</taxon>
        <taxon>Embryophyta</taxon>
        <taxon>Tracheophyta</taxon>
        <taxon>Spermatophyta</taxon>
        <taxon>Magnoliopsida</taxon>
        <taxon>eudicotyledons</taxon>
        <taxon>Gunneridae</taxon>
        <taxon>Pentapetalae</taxon>
        <taxon>rosids</taxon>
        <taxon>malvids</taxon>
        <taxon>Malvales</taxon>
        <taxon>Malvaceae</taxon>
        <taxon>Malvoideae</taxon>
        <taxon>Gossypium</taxon>
    </lineage>
</organism>
<keyword evidence="4" id="KW-1185">Reference proteome</keyword>
<feature type="transmembrane region" description="Helical" evidence="1">
    <location>
        <begin position="135"/>
        <end position="155"/>
    </location>
</feature>
<gene>
    <name evidence="3" type="ORF">EPI10_015585</name>
</gene>
<dbReference type="GO" id="GO:0003676">
    <property type="term" value="F:nucleic acid binding"/>
    <property type="evidence" value="ECO:0007669"/>
    <property type="project" value="InterPro"/>
</dbReference>
<dbReference type="Proteomes" id="UP000325315">
    <property type="component" value="Unassembled WGS sequence"/>
</dbReference>
<proteinExistence type="predicted"/>
<evidence type="ECO:0000259" key="2">
    <source>
        <dbReference type="Pfam" id="PF13456"/>
    </source>
</evidence>
<dbReference type="OrthoDB" id="947756at2759"/>
<comment type="caution">
    <text evidence="3">The sequence shown here is derived from an EMBL/GenBank/DDBJ whole genome shotgun (WGS) entry which is preliminary data.</text>
</comment>
<dbReference type="InterPro" id="IPR002156">
    <property type="entry name" value="RNaseH_domain"/>
</dbReference>
<dbReference type="GO" id="GO:0004523">
    <property type="term" value="F:RNA-DNA hybrid ribonuclease activity"/>
    <property type="evidence" value="ECO:0007669"/>
    <property type="project" value="InterPro"/>
</dbReference>
<dbReference type="EMBL" id="SMMG02000006">
    <property type="protein sequence ID" value="KAA3469833.1"/>
    <property type="molecule type" value="Genomic_DNA"/>
</dbReference>
<dbReference type="PANTHER" id="PTHR47074:SF48">
    <property type="entry name" value="POLYNUCLEOTIDYL TRANSFERASE, RIBONUCLEASE H-LIKE SUPERFAMILY PROTEIN"/>
    <property type="match status" value="1"/>
</dbReference>
<protein>
    <submittedName>
        <fullName evidence="3">Transcription factor TFIIIB component B</fullName>
    </submittedName>
</protein>
<feature type="domain" description="RNase H type-1" evidence="2">
    <location>
        <begin position="119"/>
        <end position="168"/>
    </location>
</feature>
<name>A0A5B6VL75_9ROSI</name>
<sequence length="197" mass="22616">MKDCPKARAVLEYGGLNNRLLVENFTSCIDCRNNCVFRGEDEEARITWERVSCLSNDFRIFNMIEAPMLPVLNKDRGWKKPKLGVIKVNFDAALQDNKACYGLVARDHDGFVLGGLCQLVNRFNKRNVDLTIMGFCMRHLFTLADSFLFFIFTWVPRSGNKAADMLCKLVKDNYCTVDFDVDYPLEIHDIILKDAIN</sequence>
<dbReference type="InterPro" id="IPR052929">
    <property type="entry name" value="RNase_H-like_EbsB-rel"/>
</dbReference>
<keyword evidence="1" id="KW-1133">Transmembrane helix</keyword>
<accession>A0A5B6VL75</accession>